<accession>A0A506TX02</accession>
<name>A0A506TX02_9HYPH</name>
<gene>
    <name evidence="1" type="ORF">FJU11_17560</name>
</gene>
<reference evidence="1 2" key="1">
    <citation type="submission" date="2019-06" db="EMBL/GenBank/DDBJ databases">
        <authorList>
            <person name="Li M."/>
        </authorList>
    </citation>
    <scope>NUCLEOTIDE SEQUENCE [LARGE SCALE GENOMIC DNA]</scope>
    <source>
        <strain evidence="1 2">BGMRC6574</strain>
    </source>
</reference>
<comment type="caution">
    <text evidence="1">The sequence shown here is derived from an EMBL/GenBank/DDBJ whole genome shotgun (WGS) entry which is preliminary data.</text>
</comment>
<sequence>MAKADLDDLNDNLEIEMPEAIKRHLSGYQAEPAPDLSRSFTNSVAPAVVIAIPARRFEVLSL</sequence>
<organism evidence="1 2">
    <name type="scientific">Pararhizobium mangrovi</name>
    <dbReference type="NCBI Taxonomy" id="2590452"/>
    <lineage>
        <taxon>Bacteria</taxon>
        <taxon>Pseudomonadati</taxon>
        <taxon>Pseudomonadota</taxon>
        <taxon>Alphaproteobacteria</taxon>
        <taxon>Hyphomicrobiales</taxon>
        <taxon>Rhizobiaceae</taxon>
        <taxon>Rhizobium/Agrobacterium group</taxon>
        <taxon>Pararhizobium</taxon>
    </lineage>
</organism>
<proteinExistence type="predicted"/>
<evidence type="ECO:0000313" key="2">
    <source>
        <dbReference type="Proteomes" id="UP000320314"/>
    </source>
</evidence>
<evidence type="ECO:0000313" key="1">
    <source>
        <dbReference type="EMBL" id="TPW25836.1"/>
    </source>
</evidence>
<protein>
    <submittedName>
        <fullName evidence="1">Uncharacterized protein</fullName>
    </submittedName>
</protein>
<dbReference type="EMBL" id="VHLH01000048">
    <property type="protein sequence ID" value="TPW25836.1"/>
    <property type="molecule type" value="Genomic_DNA"/>
</dbReference>
<dbReference type="RefSeq" id="WP_141168379.1">
    <property type="nucleotide sequence ID" value="NZ_VHLH01000048.1"/>
</dbReference>
<dbReference type="AlphaFoldDB" id="A0A506TX02"/>
<keyword evidence="2" id="KW-1185">Reference proteome</keyword>
<dbReference type="Proteomes" id="UP000320314">
    <property type="component" value="Unassembled WGS sequence"/>
</dbReference>